<gene>
    <name evidence="2" type="ORF">KBB96_09150</name>
</gene>
<keyword evidence="3" id="KW-1185">Reference proteome</keyword>
<evidence type="ECO:0000313" key="2">
    <source>
        <dbReference type="EMBL" id="QUE53044.1"/>
    </source>
</evidence>
<protein>
    <submittedName>
        <fullName evidence="2">Uncharacterized protein</fullName>
    </submittedName>
</protein>
<organism evidence="2 3">
    <name type="scientific">Luteolibacter ambystomatis</name>
    <dbReference type="NCBI Taxonomy" id="2824561"/>
    <lineage>
        <taxon>Bacteria</taxon>
        <taxon>Pseudomonadati</taxon>
        <taxon>Verrucomicrobiota</taxon>
        <taxon>Verrucomicrobiia</taxon>
        <taxon>Verrucomicrobiales</taxon>
        <taxon>Verrucomicrobiaceae</taxon>
        <taxon>Luteolibacter</taxon>
    </lineage>
</organism>
<feature type="transmembrane region" description="Helical" evidence="1">
    <location>
        <begin position="254"/>
        <end position="275"/>
    </location>
</feature>
<sequence length="290" mass="31725">MSAAPASEPQTVTARSPLAGCTILIVCVLVLVFLVGFSTWALFRQADEIAKFTSDKPAPIAIAPTEDREADLNHLSERLEGFRQSLDGTAEVKLELSKDDLNTAIAAFPALTELKGAFNVREIREDGKLVLDTSLKMNGKPRRTREGEEGYVTSDPRYLNGTLIARPELADQEIVLRIDSIEVPGASVPEQFRQQMSPYRITERYKTDTTLGPVMKKLTGLTVTGGKVVLRRQPGETAPGTITNDQVDSGAKRLFRWLGLAASAFLALVGLLLFIGMRAKRRKEQEAAGQ</sequence>
<name>A0A975J2Z4_9BACT</name>
<dbReference type="AlphaFoldDB" id="A0A975J2Z4"/>
<keyword evidence="1" id="KW-1133">Transmembrane helix</keyword>
<accession>A0A975J2Z4</accession>
<dbReference type="Proteomes" id="UP000676169">
    <property type="component" value="Chromosome"/>
</dbReference>
<proteinExistence type="predicted"/>
<keyword evidence="1" id="KW-0812">Transmembrane</keyword>
<keyword evidence="1" id="KW-0472">Membrane</keyword>
<dbReference type="RefSeq" id="WP_211634388.1">
    <property type="nucleotide sequence ID" value="NZ_CP073100.1"/>
</dbReference>
<evidence type="ECO:0000313" key="3">
    <source>
        <dbReference type="Proteomes" id="UP000676169"/>
    </source>
</evidence>
<reference evidence="2" key="1">
    <citation type="submission" date="2021-04" db="EMBL/GenBank/DDBJ databases">
        <title>Luteolibacter sp. 32A isolated from the skin of an Anderson's salamander (Ambystoma andersonii).</title>
        <authorList>
            <person name="Spergser J."/>
            <person name="Busse H.-J."/>
        </authorList>
    </citation>
    <scope>NUCLEOTIDE SEQUENCE</scope>
    <source>
        <strain evidence="2">32A</strain>
    </source>
</reference>
<evidence type="ECO:0000256" key="1">
    <source>
        <dbReference type="SAM" id="Phobius"/>
    </source>
</evidence>
<dbReference type="KEGG" id="lamb:KBB96_09150"/>
<dbReference type="EMBL" id="CP073100">
    <property type="protein sequence ID" value="QUE53044.1"/>
    <property type="molecule type" value="Genomic_DNA"/>
</dbReference>
<feature type="transmembrane region" description="Helical" evidence="1">
    <location>
        <begin position="21"/>
        <end position="43"/>
    </location>
</feature>